<evidence type="ECO:0000256" key="1">
    <source>
        <dbReference type="SAM" id="Phobius"/>
    </source>
</evidence>
<dbReference type="Proteomes" id="UP000052167">
    <property type="component" value="Unassembled WGS sequence"/>
</dbReference>
<dbReference type="AlphaFoldDB" id="A0A922T7K5"/>
<protein>
    <submittedName>
        <fullName evidence="2">Uncharacterized protein</fullName>
    </submittedName>
</protein>
<evidence type="ECO:0000313" key="3">
    <source>
        <dbReference type="Proteomes" id="UP000052167"/>
    </source>
</evidence>
<sequence>MRAEIASLSARLSERAGNAAAYVQDEATTVAGAIREHPATATTLFTLIGTIGFAIGYLVGAQSVENRTAWYRRYS</sequence>
<keyword evidence="1" id="KW-1133">Transmembrane helix</keyword>
<evidence type="ECO:0000313" key="2">
    <source>
        <dbReference type="EMBL" id="KEQ07310.1"/>
    </source>
</evidence>
<name>A0A922T7K5_9HYPH</name>
<keyword evidence="3" id="KW-1185">Reference proteome</keyword>
<organism evidence="2 3">
    <name type="scientific">Pseudorhizobium pelagicum</name>
    <dbReference type="NCBI Taxonomy" id="1509405"/>
    <lineage>
        <taxon>Bacteria</taxon>
        <taxon>Pseudomonadati</taxon>
        <taxon>Pseudomonadota</taxon>
        <taxon>Alphaproteobacteria</taxon>
        <taxon>Hyphomicrobiales</taxon>
        <taxon>Rhizobiaceae</taxon>
        <taxon>Rhizobium/Agrobacterium group</taxon>
        <taxon>Pseudorhizobium</taxon>
    </lineage>
</organism>
<feature type="transmembrane region" description="Helical" evidence="1">
    <location>
        <begin position="44"/>
        <end position="64"/>
    </location>
</feature>
<dbReference type="EMBL" id="JOKJ01000013">
    <property type="protein sequence ID" value="KEQ07310.1"/>
    <property type="molecule type" value="Genomic_DNA"/>
</dbReference>
<reference evidence="2 3" key="1">
    <citation type="submission" date="2014-06" db="EMBL/GenBank/DDBJ databases">
        <title>Rhizobium pelagicum/R2-400B4.</title>
        <authorList>
            <person name="Kimes N.E."/>
            <person name="Lopez-Perez M."/>
        </authorList>
    </citation>
    <scope>NUCLEOTIDE SEQUENCE [LARGE SCALE GENOMIC DNA]</scope>
    <source>
        <strain evidence="2 3">R2-400B4</strain>
    </source>
</reference>
<keyword evidence="1" id="KW-0812">Transmembrane</keyword>
<gene>
    <name evidence="2" type="ORF">GV68_05205</name>
</gene>
<keyword evidence="1" id="KW-0472">Membrane</keyword>
<accession>A0A922T7K5</accession>
<comment type="caution">
    <text evidence="2">The sequence shown here is derived from an EMBL/GenBank/DDBJ whole genome shotgun (WGS) entry which is preliminary data.</text>
</comment>
<proteinExistence type="predicted"/>